<evidence type="ECO:0000313" key="6">
    <source>
        <dbReference type="EMBL" id="CAH0390601.1"/>
    </source>
</evidence>
<evidence type="ECO:0000256" key="1">
    <source>
        <dbReference type="ARBA" id="ARBA00004123"/>
    </source>
</evidence>
<dbReference type="PANTHER" id="PTHR13130:SF4">
    <property type="entry name" value="MEDIATOR OF RNA POLYMERASE II TRANSCRIPTION SUBUNIT 27"/>
    <property type="match status" value="1"/>
</dbReference>
<dbReference type="GO" id="GO:0006357">
    <property type="term" value="P:regulation of transcription by RNA polymerase II"/>
    <property type="evidence" value="ECO:0007669"/>
    <property type="project" value="TreeGrafter"/>
</dbReference>
<dbReference type="Pfam" id="PF11571">
    <property type="entry name" value="Med27"/>
    <property type="match status" value="1"/>
</dbReference>
<dbReference type="OrthoDB" id="1868004at2759"/>
<dbReference type="Proteomes" id="UP001152759">
    <property type="component" value="Chromosome 5"/>
</dbReference>
<evidence type="ECO:0000256" key="5">
    <source>
        <dbReference type="ARBA" id="ARBA00023242"/>
    </source>
</evidence>
<dbReference type="GO" id="GO:0003713">
    <property type="term" value="F:transcription coactivator activity"/>
    <property type="evidence" value="ECO:0007669"/>
    <property type="project" value="TreeGrafter"/>
</dbReference>
<protein>
    <recommendedName>
        <fullName evidence="8">Mediator of RNA polymerase II transcription subunit 27</fullName>
    </recommendedName>
</protein>
<sequence>MSGMAMVVPTEPLYMALNSVKKLRTSMGDLHKLLSNGIRAEHAEGNEAKFAQEIQDHINRINRFYRDLEQATNNLVPPPGPFTLGNTASLCQESTQDKQALYKQLVQSFKWTDKVHEYSIVAGSLLSHNTLKRSYTNSSSAKRRRIQPSSHNVPPQAVDNVILNIDRLFPNMTMVIARPFASNAVLTVTLGRVLQAVIAFKGLMIEWVMIKGFGEQLDLWTESRHKVFRKVTENAHAAMLHFYSPTLPDLAVRSFMTWFHSYITLFSDPCRRCSNHLHNSLPPTWRDFRSLDPFHEECKQ</sequence>
<evidence type="ECO:0000313" key="7">
    <source>
        <dbReference type="Proteomes" id="UP001152759"/>
    </source>
</evidence>
<organism evidence="6 7">
    <name type="scientific">Bemisia tabaci</name>
    <name type="common">Sweetpotato whitefly</name>
    <name type="synonym">Aleurodes tabaci</name>
    <dbReference type="NCBI Taxonomy" id="7038"/>
    <lineage>
        <taxon>Eukaryota</taxon>
        <taxon>Metazoa</taxon>
        <taxon>Ecdysozoa</taxon>
        <taxon>Arthropoda</taxon>
        <taxon>Hexapoda</taxon>
        <taxon>Insecta</taxon>
        <taxon>Pterygota</taxon>
        <taxon>Neoptera</taxon>
        <taxon>Paraneoptera</taxon>
        <taxon>Hemiptera</taxon>
        <taxon>Sternorrhyncha</taxon>
        <taxon>Aleyrodoidea</taxon>
        <taxon>Aleyrodidae</taxon>
        <taxon>Aleyrodinae</taxon>
        <taxon>Bemisia</taxon>
    </lineage>
</organism>
<comment type="similarity">
    <text evidence="2">Belongs to the Mediator complex subunit 27 family.</text>
</comment>
<gene>
    <name evidence="6" type="ORF">BEMITA_LOCUS9306</name>
</gene>
<proteinExistence type="inferred from homology"/>
<keyword evidence="4" id="KW-0804">Transcription</keyword>
<dbReference type="AlphaFoldDB" id="A0A9P0AFG1"/>
<evidence type="ECO:0000256" key="2">
    <source>
        <dbReference type="ARBA" id="ARBA00008048"/>
    </source>
</evidence>
<evidence type="ECO:0000256" key="4">
    <source>
        <dbReference type="ARBA" id="ARBA00023163"/>
    </source>
</evidence>
<evidence type="ECO:0000256" key="3">
    <source>
        <dbReference type="ARBA" id="ARBA00023015"/>
    </source>
</evidence>
<keyword evidence="3" id="KW-0805">Transcription regulation</keyword>
<dbReference type="KEGG" id="btab:109040827"/>
<reference evidence="6" key="1">
    <citation type="submission" date="2021-12" db="EMBL/GenBank/DDBJ databases">
        <authorList>
            <person name="King R."/>
        </authorList>
    </citation>
    <scope>NUCLEOTIDE SEQUENCE</scope>
</reference>
<keyword evidence="7" id="KW-1185">Reference proteome</keyword>
<dbReference type="InterPro" id="IPR021627">
    <property type="entry name" value="Mediator_Med27"/>
</dbReference>
<accession>A0A9P0AFG1</accession>
<dbReference type="EMBL" id="OU963866">
    <property type="protein sequence ID" value="CAH0390601.1"/>
    <property type="molecule type" value="Genomic_DNA"/>
</dbReference>
<dbReference type="GO" id="GO:0016592">
    <property type="term" value="C:mediator complex"/>
    <property type="evidence" value="ECO:0007669"/>
    <property type="project" value="InterPro"/>
</dbReference>
<evidence type="ECO:0008006" key="8">
    <source>
        <dbReference type="Google" id="ProtNLM"/>
    </source>
</evidence>
<dbReference type="PANTHER" id="PTHR13130">
    <property type="entry name" value="34 KDA TRANSCRIPTIONAL CO-ACTIVATOR-RELATED"/>
    <property type="match status" value="1"/>
</dbReference>
<keyword evidence="5" id="KW-0539">Nucleus</keyword>
<name>A0A9P0AFG1_BEMTA</name>
<comment type="subcellular location">
    <subcellularLocation>
        <location evidence="1">Nucleus</location>
    </subcellularLocation>
</comment>